<dbReference type="EMBL" id="CM008053">
    <property type="protein sequence ID" value="PVH33983.1"/>
    <property type="molecule type" value="Genomic_DNA"/>
</dbReference>
<dbReference type="Proteomes" id="UP000243499">
    <property type="component" value="Chromosome 8"/>
</dbReference>
<dbReference type="PANTHER" id="PTHR33170:SF2">
    <property type="entry name" value="OS12G0531500 PROTEIN"/>
    <property type="match status" value="1"/>
</dbReference>
<protein>
    <recommendedName>
        <fullName evidence="3">DUF4283 domain-containing protein</fullName>
    </recommendedName>
</protein>
<sequence>MYGYRVKISKTNIDPAGSSILQSPWIKIDGIPGFTKEEVVREIASLVVEPIKVDGFSLLRNEPVRVRVNCRDRAKLRGFVEIFFNGVGYEIKIATEGSSNPTRGKDGPFGSGKFDDKKDGDDKRNSDNQEHKRVDKSEDHSKHFDKELDASQGESQEDSMEDLIRDGSPMDAEFSDEIPLAAFHRELGLL</sequence>
<accession>A0A2T8I8I7</accession>
<evidence type="ECO:0000313" key="2">
    <source>
        <dbReference type="EMBL" id="PVH33983.1"/>
    </source>
</evidence>
<feature type="compositionally biased region" description="Basic and acidic residues" evidence="1">
    <location>
        <begin position="113"/>
        <end position="149"/>
    </location>
</feature>
<dbReference type="PANTHER" id="PTHR33170">
    <property type="entry name" value="DUF4283 DOMAIN-CONTAINING PROTEIN-RELATED"/>
    <property type="match status" value="1"/>
</dbReference>
<dbReference type="AlphaFoldDB" id="A0A2T8I8I7"/>
<organism evidence="2">
    <name type="scientific">Panicum hallii</name>
    <dbReference type="NCBI Taxonomy" id="206008"/>
    <lineage>
        <taxon>Eukaryota</taxon>
        <taxon>Viridiplantae</taxon>
        <taxon>Streptophyta</taxon>
        <taxon>Embryophyta</taxon>
        <taxon>Tracheophyta</taxon>
        <taxon>Spermatophyta</taxon>
        <taxon>Magnoliopsida</taxon>
        <taxon>Liliopsida</taxon>
        <taxon>Poales</taxon>
        <taxon>Poaceae</taxon>
        <taxon>PACMAD clade</taxon>
        <taxon>Panicoideae</taxon>
        <taxon>Panicodae</taxon>
        <taxon>Paniceae</taxon>
        <taxon>Panicinae</taxon>
        <taxon>Panicum</taxon>
        <taxon>Panicum sect. Panicum</taxon>
    </lineage>
</organism>
<feature type="region of interest" description="Disordered" evidence="1">
    <location>
        <begin position="96"/>
        <end position="176"/>
    </location>
</feature>
<reference evidence="2" key="1">
    <citation type="submission" date="2018-04" db="EMBL/GenBank/DDBJ databases">
        <title>WGS assembly of Panicum hallii.</title>
        <authorList>
            <person name="Lovell J."/>
            <person name="Jenkins J."/>
            <person name="Lowry D."/>
            <person name="Mamidi S."/>
            <person name="Sreedasyam A."/>
            <person name="Weng X."/>
            <person name="Barry K."/>
            <person name="Bonette J."/>
            <person name="Campitelli B."/>
            <person name="Daum C."/>
            <person name="Gordon S."/>
            <person name="Gould B."/>
            <person name="Lipzen A."/>
            <person name="Macqueen A."/>
            <person name="Palacio-Mejia J."/>
            <person name="Plott C."/>
            <person name="Shakirov E."/>
            <person name="Shu S."/>
            <person name="Yoshinaga Y."/>
            <person name="Zane M."/>
            <person name="Rokhsar D."/>
            <person name="Grimwood J."/>
            <person name="Schmutz J."/>
            <person name="Juenger T."/>
        </authorList>
    </citation>
    <scope>NUCLEOTIDE SEQUENCE [LARGE SCALE GENOMIC DNA]</scope>
    <source>
        <strain evidence="2">FIL2</strain>
    </source>
</reference>
<dbReference type="Gramene" id="PVH33983">
    <property type="protein sequence ID" value="PVH33983"/>
    <property type="gene ID" value="PAHAL_8G114000"/>
</dbReference>
<evidence type="ECO:0000256" key="1">
    <source>
        <dbReference type="SAM" id="MobiDB-lite"/>
    </source>
</evidence>
<name>A0A2T8I8I7_9POAL</name>
<evidence type="ECO:0008006" key="3">
    <source>
        <dbReference type="Google" id="ProtNLM"/>
    </source>
</evidence>
<gene>
    <name evidence="2" type="ORF">PAHAL_8G114000</name>
</gene>
<proteinExistence type="predicted"/>